<sequence length="216" mass="24269">TRSQNTPSTTVAAADLLSRSISPLSQRVSYTVKILSFTAGLDRVKNMSFIVKNAIVDRFTLGRRNEPLFDPSASRSVYSWEERWASARSSAWEERFSIGFTLGTRDGPQLDRYNLGQLGRFNGSTVGLLGRNPEDIFSSRRKTSGASFRKKQKLISLLRFWMVQKIISFLSAPISTMRDFPPTKFMSLVLVVIALEVHLCRSLSLSFSPHVSIDVI</sequence>
<dbReference type="Proteomes" id="UP000030689">
    <property type="component" value="Unassembled WGS sequence"/>
</dbReference>
<dbReference type="Gramene" id="ESQ44567">
    <property type="protein sequence ID" value="ESQ44567"/>
    <property type="gene ID" value="EUTSA_v10003360mg"/>
</dbReference>
<dbReference type="EMBL" id="KI517441">
    <property type="protein sequence ID" value="ESQ44567.1"/>
    <property type="molecule type" value="Genomic_DNA"/>
</dbReference>
<dbReference type="AlphaFoldDB" id="V4LQ36"/>
<proteinExistence type="predicted"/>
<name>V4LQ36_EUTSA</name>
<keyword evidence="2" id="KW-1185">Reference proteome</keyword>
<gene>
    <name evidence="1" type="ORF">EUTSA_v10003360mg</name>
</gene>
<dbReference type="KEGG" id="eus:EUTSA_v10003360mg"/>
<accession>V4LQ36</accession>
<evidence type="ECO:0000313" key="1">
    <source>
        <dbReference type="EMBL" id="ESQ44567.1"/>
    </source>
</evidence>
<feature type="non-terminal residue" evidence="1">
    <location>
        <position position="1"/>
    </location>
</feature>
<evidence type="ECO:0000313" key="2">
    <source>
        <dbReference type="Proteomes" id="UP000030689"/>
    </source>
</evidence>
<protein>
    <submittedName>
        <fullName evidence="1">Uncharacterized protein</fullName>
    </submittedName>
</protein>
<reference evidence="1 2" key="1">
    <citation type="journal article" date="2013" name="Front. Plant Sci.">
        <title>The Reference Genome of the Halophytic Plant Eutrema salsugineum.</title>
        <authorList>
            <person name="Yang R."/>
            <person name="Jarvis D.E."/>
            <person name="Chen H."/>
            <person name="Beilstein M.A."/>
            <person name="Grimwood J."/>
            <person name="Jenkins J."/>
            <person name="Shu S."/>
            <person name="Prochnik S."/>
            <person name="Xin M."/>
            <person name="Ma C."/>
            <person name="Schmutz J."/>
            <person name="Wing R.A."/>
            <person name="Mitchell-Olds T."/>
            <person name="Schumaker K.S."/>
            <person name="Wang X."/>
        </authorList>
    </citation>
    <scope>NUCLEOTIDE SEQUENCE [LARGE SCALE GENOMIC DNA]</scope>
</reference>
<organism evidence="1 2">
    <name type="scientific">Eutrema salsugineum</name>
    <name type="common">Saltwater cress</name>
    <name type="synonym">Sisymbrium salsugineum</name>
    <dbReference type="NCBI Taxonomy" id="72664"/>
    <lineage>
        <taxon>Eukaryota</taxon>
        <taxon>Viridiplantae</taxon>
        <taxon>Streptophyta</taxon>
        <taxon>Embryophyta</taxon>
        <taxon>Tracheophyta</taxon>
        <taxon>Spermatophyta</taxon>
        <taxon>Magnoliopsida</taxon>
        <taxon>eudicotyledons</taxon>
        <taxon>Gunneridae</taxon>
        <taxon>Pentapetalae</taxon>
        <taxon>rosids</taxon>
        <taxon>malvids</taxon>
        <taxon>Brassicales</taxon>
        <taxon>Brassicaceae</taxon>
        <taxon>Eutremeae</taxon>
        <taxon>Eutrema</taxon>
    </lineage>
</organism>